<keyword evidence="1" id="KW-0812">Transmembrane</keyword>
<name>A0A8S1CWL5_9INSE</name>
<dbReference type="PANTHER" id="PTHR13318">
    <property type="entry name" value="PARTNER OF PAIRED, ISOFORM B-RELATED"/>
    <property type="match status" value="1"/>
</dbReference>
<organism evidence="2 3">
    <name type="scientific">Cloeon dipterum</name>
    <dbReference type="NCBI Taxonomy" id="197152"/>
    <lineage>
        <taxon>Eukaryota</taxon>
        <taxon>Metazoa</taxon>
        <taxon>Ecdysozoa</taxon>
        <taxon>Arthropoda</taxon>
        <taxon>Hexapoda</taxon>
        <taxon>Insecta</taxon>
        <taxon>Pterygota</taxon>
        <taxon>Palaeoptera</taxon>
        <taxon>Ephemeroptera</taxon>
        <taxon>Pisciforma</taxon>
        <taxon>Baetidae</taxon>
        <taxon>Cloeon</taxon>
    </lineage>
</organism>
<evidence type="ECO:0000313" key="3">
    <source>
        <dbReference type="Proteomes" id="UP000494165"/>
    </source>
</evidence>
<dbReference type="OrthoDB" id="10036956at2759"/>
<proteinExistence type="predicted"/>
<dbReference type="Gene3D" id="3.80.10.10">
    <property type="entry name" value="Ribonuclease Inhibitor"/>
    <property type="match status" value="4"/>
</dbReference>
<dbReference type="Proteomes" id="UP000494165">
    <property type="component" value="Unassembled WGS sequence"/>
</dbReference>
<comment type="caution">
    <text evidence="2">The sequence shown here is derived from an EMBL/GenBank/DDBJ whole genome shotgun (WGS) entry which is preliminary data.</text>
</comment>
<feature type="transmembrane region" description="Helical" evidence="1">
    <location>
        <begin position="26"/>
        <end position="51"/>
    </location>
</feature>
<protein>
    <submittedName>
        <fullName evidence="2">Uncharacterized protein</fullName>
    </submittedName>
</protein>
<evidence type="ECO:0000313" key="2">
    <source>
        <dbReference type="EMBL" id="CAB3373168.1"/>
    </source>
</evidence>
<dbReference type="InterPro" id="IPR032675">
    <property type="entry name" value="LRR_dom_sf"/>
</dbReference>
<gene>
    <name evidence="2" type="ORF">CLODIP_2_CD11013</name>
</gene>
<keyword evidence="1" id="KW-0472">Membrane</keyword>
<dbReference type="GO" id="GO:0019005">
    <property type="term" value="C:SCF ubiquitin ligase complex"/>
    <property type="evidence" value="ECO:0007669"/>
    <property type="project" value="TreeGrafter"/>
</dbReference>
<reference evidence="2 3" key="1">
    <citation type="submission" date="2020-04" db="EMBL/GenBank/DDBJ databases">
        <authorList>
            <person name="Alioto T."/>
            <person name="Alioto T."/>
            <person name="Gomez Garrido J."/>
        </authorList>
    </citation>
    <scope>NUCLEOTIDE SEQUENCE [LARGE SCALE GENOMIC DNA]</scope>
</reference>
<sequence length="1545" mass="176226">MQHNTDDGFGQTSVTRFHPICQYISLLILITFGILIGNEAILGMTMLWSLLVTMCQGINYEYITPDVYDATIEKQYSKITTVASLLCLTPSPPTCNVEMATLEKEEVPALLEMSRRKIEVKSMKRLLIKYITENVGDYLHGKQTLENLPLPLREMVLRQLMQLTMRCEDNLGDNQESIERLIQAYSQLISPKTKKIELGGFISSCCEETTVLNITKILELRNQCIKHLPKLEIVNDYADNTRGFPHQPELTIPEETSSLRHLVAAPTTFDLPVAFPNVTHLKAHCSKAELQDQYDSILRFANIESLMLPYASSLHFFLEAYGANLQTLIMNSRCWYKYSFKQIFDACPKLQRLEMYNVQISDDKKPIESFSQLRELRMTLGHYLDHNIVLTNILSAPNLEKISLSCYLEELDIDDLRKLMSLIADEKILRKLTSFCLRLSRTIDYRKINYDFLRTLRDFVAIAAVHLPNLVDFTLWLSCRNREDGFALSLRSDQEKQLCIIGERFQKWIGDDSIANITPATTPSNCIASVGLPHRKLATTEMEVSVLLALVRRRTEVTSLKRLMIQFVAENICDYIQGEVKLEHLPLTLRAMVLQQLMQLRSKDNAGDKQENVERMIEAYSQLVSAKTKKIELGGLISFSPEEYIARNTTDVLEAISSKAVGLEHLDLHENSRTRIVCLENNSINAILRMENLKIIQFSRVEFTQVKRICQNLNQLQYVKCTKLVHASVSVQSTKPSVYEKFDDALRPTLAKITKKVIPEETSALRHLYTVPTKTDLPAAFPNITHLKANCFRVDGTLHNSILKFKRVESLTLFVQPFTTTLDSYLKAYGANLHTIIIKTIDFVIISFKRIFDACPNLEKLELCNLQVSDSKEPIESFAQLRSFHWTPKHDKSDTFMVTNILAAPNLEKFSLKDLNNDLGVDDLRKLTSTVEDGMILRKLTSISLEYKGTIVESDISYEWLRALRDFVAVAAAYLPNLVDFKLELKWRGGCCERLSDQSIPRLDVSITSDKQRHTPTYSISPEGLTTPTFNHVGMATFQVNIPDLLELVRRRTSGNEIKSLKKIATITVVESIGYHVNGEVTLKNLAFTLRVMLMHELNQLRINDYPEVTQENVERRIQAYSQLVCPQTRKVELAGLMCYFLGESSTQRTTKLLEAISSKAAGLEHLGLHANSNGICLNFEKNFIKPISSMGNLKIIHFSNVKYIHLKPVCKNLKKLQYVNCMELEHFEEEDANIEDFKSSFSHLRVFLFIQSIPFSFGKKLRKQCIQHLPKLEVVADFADTSSFHGSGFNELVMPAQTSALRHLHAVPTVFNLPAAFPNVTHLNVKCTEVKPKDRYDSTLRFASIESLTLYTCSVDSALSQYLEAYGANLHTLNLYPIGQHCLKCSFKGIFDACPKLRKLTLYNVQISDDKKPIKSSAQLRELHLKLGHNNVKLELTNILAVPNLEKVCLDSKNGLRVDELRRLTTLMANKKIWHDLTSLSLECELTVVDRKRYFEWLRALRDFVAVAAAYLPKLVDFKLWLVFQYSYIRIGSEITASPISFMQ</sequence>
<dbReference type="GO" id="GO:0031146">
    <property type="term" value="P:SCF-dependent proteasomal ubiquitin-dependent protein catabolic process"/>
    <property type="evidence" value="ECO:0007669"/>
    <property type="project" value="TreeGrafter"/>
</dbReference>
<accession>A0A8S1CWL5</accession>
<keyword evidence="3" id="KW-1185">Reference proteome</keyword>
<dbReference type="EMBL" id="CADEPI010000082">
    <property type="protein sequence ID" value="CAB3373168.1"/>
    <property type="molecule type" value="Genomic_DNA"/>
</dbReference>
<evidence type="ECO:0000256" key="1">
    <source>
        <dbReference type="SAM" id="Phobius"/>
    </source>
</evidence>
<keyword evidence="1" id="KW-1133">Transmembrane helix</keyword>
<dbReference type="SUPFAM" id="SSF52047">
    <property type="entry name" value="RNI-like"/>
    <property type="match status" value="3"/>
</dbReference>